<dbReference type="GO" id="GO:0033065">
    <property type="term" value="C:Rad51C-XRCC3 complex"/>
    <property type="evidence" value="ECO:0007669"/>
    <property type="project" value="TreeGrafter"/>
</dbReference>
<proteinExistence type="predicted"/>
<dbReference type="InterPro" id="IPR027417">
    <property type="entry name" value="P-loop_NTPase"/>
</dbReference>
<keyword evidence="5" id="KW-0234">DNA repair</keyword>
<dbReference type="InterPro" id="IPR020588">
    <property type="entry name" value="RecA_ATP-bd"/>
</dbReference>
<dbReference type="PANTHER" id="PTHR46239">
    <property type="entry name" value="DNA REPAIR PROTEIN RAD51 HOMOLOG 3 RAD51C"/>
    <property type="match status" value="1"/>
</dbReference>
<organism evidence="9 10">
    <name type="scientific">Brenthis ino</name>
    <name type="common">lesser marbled fritillary</name>
    <dbReference type="NCBI Taxonomy" id="405034"/>
    <lineage>
        <taxon>Eukaryota</taxon>
        <taxon>Metazoa</taxon>
        <taxon>Ecdysozoa</taxon>
        <taxon>Arthropoda</taxon>
        <taxon>Hexapoda</taxon>
        <taxon>Insecta</taxon>
        <taxon>Pterygota</taxon>
        <taxon>Neoptera</taxon>
        <taxon>Endopterygota</taxon>
        <taxon>Lepidoptera</taxon>
        <taxon>Glossata</taxon>
        <taxon>Ditrysia</taxon>
        <taxon>Papilionoidea</taxon>
        <taxon>Nymphalidae</taxon>
        <taxon>Heliconiinae</taxon>
        <taxon>Argynnini</taxon>
        <taxon>Brenthis</taxon>
    </lineage>
</organism>
<feature type="domain" description="RecA family profile 1" evidence="8">
    <location>
        <begin position="19"/>
        <end position="200"/>
    </location>
</feature>
<keyword evidence="3" id="KW-0227">DNA damage</keyword>
<gene>
    <name evidence="9" type="ORF">BINO364_LOCUS16617</name>
</gene>
<dbReference type="SMART" id="SM00382">
    <property type="entry name" value="AAA"/>
    <property type="match status" value="1"/>
</dbReference>
<accession>A0A8J9V5S2</accession>
<keyword evidence="2" id="KW-0547">Nucleotide-binding</keyword>
<evidence type="ECO:0000259" key="8">
    <source>
        <dbReference type="PROSITE" id="PS50162"/>
    </source>
</evidence>
<dbReference type="PROSITE" id="PS50162">
    <property type="entry name" value="RECA_2"/>
    <property type="match status" value="1"/>
</dbReference>
<dbReference type="GO" id="GO:0000400">
    <property type="term" value="F:four-way junction DNA binding"/>
    <property type="evidence" value="ECO:0007669"/>
    <property type="project" value="TreeGrafter"/>
</dbReference>
<keyword evidence="4" id="KW-0067">ATP-binding</keyword>
<dbReference type="PANTHER" id="PTHR46239:SF1">
    <property type="entry name" value="DNA REPAIR PROTEIN RAD51 HOMOLOG 3"/>
    <property type="match status" value="1"/>
</dbReference>
<comment type="subcellular location">
    <subcellularLocation>
        <location evidence="1">Nucleus</location>
    </subcellularLocation>
</comment>
<dbReference type="GO" id="GO:0000707">
    <property type="term" value="P:meiotic DNA recombinase assembly"/>
    <property type="evidence" value="ECO:0007669"/>
    <property type="project" value="TreeGrafter"/>
</dbReference>
<dbReference type="GO" id="GO:0005657">
    <property type="term" value="C:replication fork"/>
    <property type="evidence" value="ECO:0007669"/>
    <property type="project" value="TreeGrafter"/>
</dbReference>
<dbReference type="EMBL" id="OV170229">
    <property type="protein sequence ID" value="CAH0731842.1"/>
    <property type="molecule type" value="Genomic_DNA"/>
</dbReference>
<dbReference type="GO" id="GO:0007131">
    <property type="term" value="P:reciprocal meiotic recombination"/>
    <property type="evidence" value="ECO:0007669"/>
    <property type="project" value="TreeGrafter"/>
</dbReference>
<keyword evidence="6" id="KW-0539">Nucleus</keyword>
<evidence type="ECO:0000256" key="4">
    <source>
        <dbReference type="ARBA" id="ARBA00022840"/>
    </source>
</evidence>
<dbReference type="GO" id="GO:0008821">
    <property type="term" value="F:crossover junction DNA endonuclease activity"/>
    <property type="evidence" value="ECO:0007669"/>
    <property type="project" value="TreeGrafter"/>
</dbReference>
<dbReference type="GO" id="GO:0005524">
    <property type="term" value="F:ATP binding"/>
    <property type="evidence" value="ECO:0007669"/>
    <property type="project" value="UniProtKB-KW"/>
</dbReference>
<dbReference type="Pfam" id="PF08423">
    <property type="entry name" value="Rad51"/>
    <property type="match status" value="1"/>
</dbReference>
<evidence type="ECO:0000256" key="5">
    <source>
        <dbReference type="ARBA" id="ARBA00023204"/>
    </source>
</evidence>
<protein>
    <recommendedName>
        <fullName evidence="7">DNA repair protein RAD51 homolog 3</fullName>
    </recommendedName>
</protein>
<evidence type="ECO:0000256" key="1">
    <source>
        <dbReference type="ARBA" id="ARBA00004123"/>
    </source>
</evidence>
<feature type="non-terminal residue" evidence="9">
    <location>
        <position position="267"/>
    </location>
</feature>
<dbReference type="InterPro" id="IPR052093">
    <property type="entry name" value="HR_Repair_Mediator"/>
</dbReference>
<evidence type="ECO:0000256" key="2">
    <source>
        <dbReference type="ARBA" id="ARBA00022741"/>
    </source>
</evidence>
<evidence type="ECO:0000256" key="7">
    <source>
        <dbReference type="ARBA" id="ARBA00040674"/>
    </source>
</evidence>
<dbReference type="OrthoDB" id="5957327at2759"/>
<keyword evidence="10" id="KW-1185">Reference proteome</keyword>
<dbReference type="Gene3D" id="3.40.50.300">
    <property type="entry name" value="P-loop containing nucleotide triphosphate hydrolases"/>
    <property type="match status" value="1"/>
</dbReference>
<reference evidence="9" key="1">
    <citation type="submission" date="2021-12" db="EMBL/GenBank/DDBJ databases">
        <authorList>
            <person name="Martin H S."/>
        </authorList>
    </citation>
    <scope>NUCLEOTIDE SEQUENCE</scope>
</reference>
<dbReference type="GO" id="GO:0140664">
    <property type="term" value="F:ATP-dependent DNA damage sensor activity"/>
    <property type="evidence" value="ECO:0007669"/>
    <property type="project" value="InterPro"/>
</dbReference>
<evidence type="ECO:0000313" key="9">
    <source>
        <dbReference type="EMBL" id="CAH0731842.1"/>
    </source>
</evidence>
<sequence length="267" mass="29750">MNFDFKIFNSAELWQIETSLPSIPTFSQNLDKVLGNDGIQLGSLTELLGLPGSGKTQLCLQLCASVQVPKSLGGLYSEALYIDTNTNFTLHRFKEILYSSLEKCQRILGTQISISEEEVLKKLHYIKAIGIEKFCACMYQLKDFLSDKPNIKLIVIDSIAFPFKDGISLKQRTGLLFRMMADLQKLSIEKRIAVVLTNEMTTRIGLSSGSIVGSLGDAWAHRCNKRLLLTAPKPLENIRLALLLKSNNAPESVGKFQITHEGIRDVN</sequence>
<dbReference type="AlphaFoldDB" id="A0A8J9V5S2"/>
<evidence type="ECO:0000256" key="3">
    <source>
        <dbReference type="ARBA" id="ARBA00022763"/>
    </source>
</evidence>
<dbReference type="Proteomes" id="UP000838878">
    <property type="component" value="Chromosome 9"/>
</dbReference>
<dbReference type="InterPro" id="IPR013632">
    <property type="entry name" value="Rad51_C"/>
</dbReference>
<dbReference type="SUPFAM" id="SSF52540">
    <property type="entry name" value="P-loop containing nucleoside triphosphate hydrolases"/>
    <property type="match status" value="1"/>
</dbReference>
<evidence type="ECO:0000256" key="6">
    <source>
        <dbReference type="ARBA" id="ARBA00023242"/>
    </source>
</evidence>
<dbReference type="InterPro" id="IPR003593">
    <property type="entry name" value="AAA+_ATPase"/>
</dbReference>
<name>A0A8J9V5S2_9NEOP</name>
<evidence type="ECO:0000313" key="10">
    <source>
        <dbReference type="Proteomes" id="UP000838878"/>
    </source>
</evidence>
<dbReference type="GO" id="GO:0033063">
    <property type="term" value="C:Rad51B-Rad51C-Rad51D-XRCC2 complex"/>
    <property type="evidence" value="ECO:0007669"/>
    <property type="project" value="TreeGrafter"/>
</dbReference>